<proteinExistence type="predicted"/>
<feature type="region of interest" description="Disordered" evidence="1">
    <location>
        <begin position="12"/>
        <end position="34"/>
    </location>
</feature>
<name>A0AAV3QSL7_LITER</name>
<feature type="compositionally biased region" description="Basic and acidic residues" evidence="1">
    <location>
        <begin position="25"/>
        <end position="34"/>
    </location>
</feature>
<evidence type="ECO:0000256" key="1">
    <source>
        <dbReference type="SAM" id="MobiDB-lite"/>
    </source>
</evidence>
<dbReference type="EMBL" id="BAABME010005961">
    <property type="protein sequence ID" value="GAA0167089.1"/>
    <property type="molecule type" value="Genomic_DNA"/>
</dbReference>
<dbReference type="Proteomes" id="UP001454036">
    <property type="component" value="Unassembled WGS sequence"/>
</dbReference>
<organism evidence="2 3">
    <name type="scientific">Lithospermum erythrorhizon</name>
    <name type="common">Purple gromwell</name>
    <name type="synonym">Lithospermum officinale var. erythrorhizon</name>
    <dbReference type="NCBI Taxonomy" id="34254"/>
    <lineage>
        <taxon>Eukaryota</taxon>
        <taxon>Viridiplantae</taxon>
        <taxon>Streptophyta</taxon>
        <taxon>Embryophyta</taxon>
        <taxon>Tracheophyta</taxon>
        <taxon>Spermatophyta</taxon>
        <taxon>Magnoliopsida</taxon>
        <taxon>eudicotyledons</taxon>
        <taxon>Gunneridae</taxon>
        <taxon>Pentapetalae</taxon>
        <taxon>asterids</taxon>
        <taxon>lamiids</taxon>
        <taxon>Boraginales</taxon>
        <taxon>Boraginaceae</taxon>
        <taxon>Boraginoideae</taxon>
        <taxon>Lithospermeae</taxon>
        <taxon>Lithospermum</taxon>
    </lineage>
</organism>
<comment type="caution">
    <text evidence="2">The sequence shown here is derived from an EMBL/GenBank/DDBJ whole genome shotgun (WGS) entry which is preliminary data.</text>
</comment>
<sequence length="83" mass="9714">MYVRSLKRFERSHNLKQHSCCPPKPEPEGTKHSNNVEKYETLIVGLEVDIPQLEVYEGLELIMNQLQGECVVRRPELIHHHDP</sequence>
<reference evidence="2 3" key="1">
    <citation type="submission" date="2024-01" db="EMBL/GenBank/DDBJ databases">
        <title>The complete chloroplast genome sequence of Lithospermum erythrorhizon: insights into the phylogenetic relationship among Boraginaceae species and the maternal lineages of purple gromwells.</title>
        <authorList>
            <person name="Okada T."/>
            <person name="Watanabe K."/>
        </authorList>
    </citation>
    <scope>NUCLEOTIDE SEQUENCE [LARGE SCALE GENOMIC DNA]</scope>
</reference>
<keyword evidence="3" id="KW-1185">Reference proteome</keyword>
<accession>A0AAV3QSL7</accession>
<evidence type="ECO:0000313" key="2">
    <source>
        <dbReference type="EMBL" id="GAA0167089.1"/>
    </source>
</evidence>
<evidence type="ECO:0000313" key="3">
    <source>
        <dbReference type="Proteomes" id="UP001454036"/>
    </source>
</evidence>
<dbReference type="AlphaFoldDB" id="A0AAV3QSL7"/>
<protein>
    <submittedName>
        <fullName evidence="2">Uncharacterized protein</fullName>
    </submittedName>
</protein>
<gene>
    <name evidence="2" type="ORF">LIER_22101</name>
</gene>